<sequence>MTVPRAFFVDIRSSFLTSARFTRYELTEIVGPVCEVESTAALHEPATHALELAHALAFRNGLDNSILAAPGCHVTAEDVKAFMQSSSTRATSPSSTGSNCVCSVKPMSTWTLLPTPDTS</sequence>
<name>A0A5C2RSG9_9APHY</name>
<accession>A0A5C2RSG9</accession>
<gene>
    <name evidence="1" type="ORF">L227DRAFT_568151</name>
</gene>
<keyword evidence="2" id="KW-1185">Reference proteome</keyword>
<dbReference type="STRING" id="1328759.A0A5C2RSG9"/>
<evidence type="ECO:0000313" key="1">
    <source>
        <dbReference type="EMBL" id="RPD53106.1"/>
    </source>
</evidence>
<dbReference type="OrthoDB" id="6369905at2759"/>
<proteinExistence type="predicted"/>
<dbReference type="AlphaFoldDB" id="A0A5C2RSG9"/>
<protein>
    <submittedName>
        <fullName evidence="1">Uncharacterized protein</fullName>
    </submittedName>
</protein>
<evidence type="ECO:0000313" key="2">
    <source>
        <dbReference type="Proteomes" id="UP000313359"/>
    </source>
</evidence>
<reference evidence="1" key="1">
    <citation type="journal article" date="2018" name="Genome Biol. Evol.">
        <title>Genomics and development of Lentinus tigrinus, a white-rot wood-decaying mushroom with dimorphic fruiting bodies.</title>
        <authorList>
            <person name="Wu B."/>
            <person name="Xu Z."/>
            <person name="Knudson A."/>
            <person name="Carlson A."/>
            <person name="Chen N."/>
            <person name="Kovaka S."/>
            <person name="LaButti K."/>
            <person name="Lipzen A."/>
            <person name="Pennachio C."/>
            <person name="Riley R."/>
            <person name="Schakwitz W."/>
            <person name="Umezawa K."/>
            <person name="Ohm R.A."/>
            <person name="Grigoriev I.V."/>
            <person name="Nagy L.G."/>
            <person name="Gibbons J."/>
            <person name="Hibbett D."/>
        </authorList>
    </citation>
    <scope>NUCLEOTIDE SEQUENCE [LARGE SCALE GENOMIC DNA]</scope>
    <source>
        <strain evidence="1">ALCF2SS1-6</strain>
    </source>
</reference>
<organism evidence="1 2">
    <name type="scientific">Lentinus tigrinus ALCF2SS1-6</name>
    <dbReference type="NCBI Taxonomy" id="1328759"/>
    <lineage>
        <taxon>Eukaryota</taxon>
        <taxon>Fungi</taxon>
        <taxon>Dikarya</taxon>
        <taxon>Basidiomycota</taxon>
        <taxon>Agaricomycotina</taxon>
        <taxon>Agaricomycetes</taxon>
        <taxon>Polyporales</taxon>
        <taxon>Polyporaceae</taxon>
        <taxon>Lentinus</taxon>
    </lineage>
</organism>
<dbReference type="Proteomes" id="UP000313359">
    <property type="component" value="Unassembled WGS sequence"/>
</dbReference>
<dbReference type="EMBL" id="ML122329">
    <property type="protein sequence ID" value="RPD53106.1"/>
    <property type="molecule type" value="Genomic_DNA"/>
</dbReference>